<proteinExistence type="predicted"/>
<comment type="caution">
    <text evidence="1">The sequence shown here is derived from an EMBL/GenBank/DDBJ whole genome shotgun (WGS) entry which is preliminary data.</text>
</comment>
<gene>
    <name evidence="1" type="ORF">AK812_SmicGene1547</name>
</gene>
<dbReference type="EMBL" id="LSRX01000016">
    <property type="protein sequence ID" value="OLQ14378.1"/>
    <property type="molecule type" value="Genomic_DNA"/>
</dbReference>
<organism evidence="1 2">
    <name type="scientific">Symbiodinium microadriaticum</name>
    <name type="common">Dinoflagellate</name>
    <name type="synonym">Zooxanthella microadriatica</name>
    <dbReference type="NCBI Taxonomy" id="2951"/>
    <lineage>
        <taxon>Eukaryota</taxon>
        <taxon>Sar</taxon>
        <taxon>Alveolata</taxon>
        <taxon>Dinophyceae</taxon>
        <taxon>Suessiales</taxon>
        <taxon>Symbiodiniaceae</taxon>
        <taxon>Symbiodinium</taxon>
    </lineage>
</organism>
<evidence type="ECO:0000313" key="1">
    <source>
        <dbReference type="EMBL" id="OLQ14378.1"/>
    </source>
</evidence>
<keyword evidence="2" id="KW-1185">Reference proteome</keyword>
<accession>A0A1Q9F3W7</accession>
<protein>
    <submittedName>
        <fullName evidence="1">Uncharacterized protein</fullName>
    </submittedName>
</protein>
<dbReference type="OrthoDB" id="440193at2759"/>
<dbReference type="AlphaFoldDB" id="A0A1Q9F3W7"/>
<evidence type="ECO:0000313" key="2">
    <source>
        <dbReference type="Proteomes" id="UP000186817"/>
    </source>
</evidence>
<dbReference type="Proteomes" id="UP000186817">
    <property type="component" value="Unassembled WGS sequence"/>
</dbReference>
<sequence>MAGEHGRERSRSPSARRAFWQAQLEAIYTRRNPAKLSTIPELLKKFDGQEAVLYTKVCHKYDLNPTKFHTERDARLNGNGV</sequence>
<reference evidence="1 2" key="1">
    <citation type="submission" date="2016-02" db="EMBL/GenBank/DDBJ databases">
        <title>Genome analysis of coral dinoflagellate symbionts highlights evolutionary adaptations to a symbiotic lifestyle.</title>
        <authorList>
            <person name="Aranda M."/>
            <person name="Li Y."/>
            <person name="Liew Y.J."/>
            <person name="Baumgarten S."/>
            <person name="Simakov O."/>
            <person name="Wilson M."/>
            <person name="Piel J."/>
            <person name="Ashoor H."/>
            <person name="Bougouffa S."/>
            <person name="Bajic V.B."/>
            <person name="Ryu T."/>
            <person name="Ravasi T."/>
            <person name="Bayer T."/>
            <person name="Micklem G."/>
            <person name="Kim H."/>
            <person name="Bhak J."/>
            <person name="Lajeunesse T.C."/>
            <person name="Voolstra C.R."/>
        </authorList>
    </citation>
    <scope>NUCLEOTIDE SEQUENCE [LARGE SCALE GENOMIC DNA]</scope>
    <source>
        <strain evidence="1 2">CCMP2467</strain>
    </source>
</reference>
<name>A0A1Q9F3W7_SYMMI</name>